<comment type="caution">
    <text evidence="1">The sequence shown here is derived from an EMBL/GenBank/DDBJ whole genome shotgun (WGS) entry which is preliminary data.</text>
</comment>
<gene>
    <name evidence="1" type="ORF">STRAU_7037</name>
</gene>
<evidence type="ECO:0000313" key="2">
    <source>
        <dbReference type="Proteomes" id="UP000014629"/>
    </source>
</evidence>
<name>S3ZBC0_9ACTN</name>
<reference evidence="1 2" key="1">
    <citation type="submission" date="2013-02" db="EMBL/GenBank/DDBJ databases">
        <title>Draft Genome Sequence of Streptomyces aurantiacus, Which Produces Setomimycin.</title>
        <authorList>
            <person name="Gruening B.A."/>
            <person name="Praeg A."/>
            <person name="Erxleben A."/>
            <person name="Guenther S."/>
            <person name="Mueller M."/>
        </authorList>
    </citation>
    <scope>NUCLEOTIDE SEQUENCE [LARGE SCALE GENOMIC DNA]</scope>
    <source>
        <strain evidence="1 2">JA 4570</strain>
    </source>
</reference>
<evidence type="ECO:0000313" key="1">
    <source>
        <dbReference type="EMBL" id="EPH39909.1"/>
    </source>
</evidence>
<protein>
    <submittedName>
        <fullName evidence="1">Uncharacterized protein</fullName>
    </submittedName>
</protein>
<dbReference type="EMBL" id="AOPZ01000477">
    <property type="protein sequence ID" value="EPH39909.1"/>
    <property type="molecule type" value="Genomic_DNA"/>
</dbReference>
<dbReference type="AlphaFoldDB" id="S3ZBC0"/>
<organism evidence="1 2">
    <name type="scientific">Streptomyces aurantiacus JA 4570</name>
    <dbReference type="NCBI Taxonomy" id="1286094"/>
    <lineage>
        <taxon>Bacteria</taxon>
        <taxon>Bacillati</taxon>
        <taxon>Actinomycetota</taxon>
        <taxon>Actinomycetes</taxon>
        <taxon>Kitasatosporales</taxon>
        <taxon>Streptomycetaceae</taxon>
        <taxon>Streptomyces</taxon>
        <taxon>Streptomyces aurantiacus group</taxon>
    </lineage>
</organism>
<dbReference type="PATRIC" id="fig|1286094.4.peg.6963"/>
<dbReference type="Proteomes" id="UP000014629">
    <property type="component" value="Unassembled WGS sequence"/>
</dbReference>
<proteinExistence type="predicted"/>
<keyword evidence="2" id="KW-1185">Reference proteome</keyword>
<sequence>MGPPSHFALFPLSSCGVRPLGHFTAYAKADESSPWSSKTQRSSPWLLLGGVSDDGGNGRATVRFCPGFCP</sequence>
<accession>S3ZBC0</accession>